<dbReference type="RefSeq" id="WP_138955272.1">
    <property type="nucleotide sequence ID" value="NZ_AP019799.1"/>
</dbReference>
<dbReference type="InterPro" id="IPR017871">
    <property type="entry name" value="ABC_transporter-like_CS"/>
</dbReference>
<dbReference type="InterPro" id="IPR003439">
    <property type="entry name" value="ABC_transporter-like_ATP-bd"/>
</dbReference>
<sequence>MTIEFSNFSFRYESLDKPTLKNINLRIEKGEKIVIIGPSGSGKSTLGQCLNGLIPHAIKGETSGKLTINGQDTAPFDMHQFTEQVGTVLQDTDSQFVGLSIGEDIAFALENQLMSNIDMYPLVKATAKMVDLEQMLDRSPHDLSGGQKQRVSLAGILVDDVDILLFDEPLAALDPKTGKKTIEIIDELHRETGKTIIIIEHRLEDVLHRSVDRIILMESGEIIADTTPDEILASPLLEEYGIREPLYLSALKEAGCAIEGDAKPSSLNTLPLAQYQSAVSAWFEASKAISVETQTETLLAVRNLTYSYDGEKNALEDVSFDVKRGEFVSVLGKNGSGKSTITKLVMGVIEPDQGSMMLNGQDLNELTIFERSQKVGVVMQNPNHMISHHMIFDEVAFGLRNRGVEEKQAEAKVLEVLELCGLSKYRHWPIEALSYGQKKRVTIASILALEPELLILDEPTAGQDYRNYTSMLSFIEKLNRELGITVMIISHDMHLVLEYTTRSIVIADSKLIADAPMTEVFSNPALLDQASLTTTSLYELAAKLSIENTNGFMQHFIDVEKAHRESNNNADAKHSNAEAEESEAQDSQNTDAKNIEKVVA</sequence>
<feature type="domain" description="ABC transporter" evidence="12">
    <location>
        <begin position="299"/>
        <end position="533"/>
    </location>
</feature>
<evidence type="ECO:0000256" key="11">
    <source>
        <dbReference type="SAM" id="MobiDB-lite"/>
    </source>
</evidence>
<dbReference type="SMART" id="SM00382">
    <property type="entry name" value="AAA"/>
    <property type="match status" value="2"/>
</dbReference>
<keyword evidence="6" id="KW-0547">Nucleotide-binding</keyword>
<evidence type="ECO:0000256" key="4">
    <source>
        <dbReference type="ARBA" id="ARBA00022475"/>
    </source>
</evidence>
<evidence type="ECO:0000256" key="1">
    <source>
        <dbReference type="ARBA" id="ARBA00004417"/>
    </source>
</evidence>
<dbReference type="GO" id="GO:0042626">
    <property type="term" value="F:ATPase-coupled transmembrane transporter activity"/>
    <property type="evidence" value="ECO:0007669"/>
    <property type="project" value="TreeGrafter"/>
</dbReference>
<dbReference type="InterPro" id="IPR027417">
    <property type="entry name" value="P-loop_NTPase"/>
</dbReference>
<keyword evidence="7 13" id="KW-0067">ATP-binding</keyword>
<keyword evidence="8" id="KW-1278">Translocase</keyword>
<dbReference type="AlphaFoldDB" id="A0A510IEC7"/>
<dbReference type="PANTHER" id="PTHR43553:SF26">
    <property type="entry name" value="ABC TRANSPORTER ATP-BINDING PROTEIN BC_2655-RELATED"/>
    <property type="match status" value="1"/>
</dbReference>
<evidence type="ECO:0000256" key="5">
    <source>
        <dbReference type="ARBA" id="ARBA00022737"/>
    </source>
</evidence>
<dbReference type="CDD" id="cd03225">
    <property type="entry name" value="ABC_cobalt_CbiO_domain1"/>
    <property type="match status" value="2"/>
</dbReference>
<comment type="function">
    <text evidence="10">Probably part of an ABC transporter complex. Responsible for energy coupling to the transport system.</text>
</comment>
<dbReference type="Pfam" id="PF00005">
    <property type="entry name" value="ABC_tran"/>
    <property type="match status" value="2"/>
</dbReference>
<evidence type="ECO:0000313" key="13">
    <source>
        <dbReference type="EMBL" id="BBL91781.1"/>
    </source>
</evidence>
<dbReference type="SUPFAM" id="SSF52540">
    <property type="entry name" value="P-loop containing nucleoside triphosphate hydrolases"/>
    <property type="match status" value="2"/>
</dbReference>
<gene>
    <name evidence="13" type="ORF">VroAM7_44340</name>
</gene>
<dbReference type="GO" id="GO:0000041">
    <property type="term" value="P:transition metal ion transport"/>
    <property type="evidence" value="ECO:0007669"/>
    <property type="project" value="UniProtKB-ARBA"/>
</dbReference>
<dbReference type="Pfam" id="PF12558">
    <property type="entry name" value="DUF3744"/>
    <property type="match status" value="1"/>
</dbReference>
<keyword evidence="4" id="KW-1003">Cell membrane</keyword>
<dbReference type="Proteomes" id="UP000315115">
    <property type="component" value="Chromosome 2"/>
</dbReference>
<feature type="domain" description="ABC transporter" evidence="12">
    <location>
        <begin position="3"/>
        <end position="244"/>
    </location>
</feature>
<comment type="subcellular location">
    <subcellularLocation>
        <location evidence="1">Cell inner membrane</location>
        <topology evidence="1">Peripheral membrane protein</topology>
    </subcellularLocation>
</comment>
<proteinExistence type="inferred from homology"/>
<dbReference type="GO" id="GO:0005524">
    <property type="term" value="F:ATP binding"/>
    <property type="evidence" value="ECO:0007669"/>
    <property type="project" value="UniProtKB-KW"/>
</dbReference>
<evidence type="ECO:0000256" key="10">
    <source>
        <dbReference type="ARBA" id="ARBA00025157"/>
    </source>
</evidence>
<dbReference type="InterPro" id="IPR050095">
    <property type="entry name" value="ECF_ABC_transporter_ATP-bd"/>
</dbReference>
<evidence type="ECO:0000256" key="3">
    <source>
        <dbReference type="ARBA" id="ARBA00022448"/>
    </source>
</evidence>
<reference evidence="14" key="1">
    <citation type="submission" date="2019-07" db="EMBL/GenBank/DDBJ databases">
        <title>Complete Genome Sequences of Vibrion rotiferianus strain AM7.</title>
        <authorList>
            <person name="Miyazaki K."/>
            <person name="Wiseschart A."/>
            <person name="Pootanakit K."/>
            <person name="Ishimori K."/>
            <person name="Kitahara K."/>
        </authorList>
    </citation>
    <scope>NUCLEOTIDE SEQUENCE [LARGE SCALE GENOMIC DNA]</scope>
    <source>
        <strain evidence="14">AM7</strain>
    </source>
</reference>
<dbReference type="FunFam" id="3.40.50.300:FF:000224">
    <property type="entry name" value="Energy-coupling factor transporter ATP-binding protein EcfA"/>
    <property type="match status" value="1"/>
</dbReference>
<evidence type="ECO:0000256" key="8">
    <source>
        <dbReference type="ARBA" id="ARBA00022967"/>
    </source>
</evidence>
<dbReference type="InterPro" id="IPR022216">
    <property type="entry name" value="ABC_Co_transporter"/>
</dbReference>
<dbReference type="InterPro" id="IPR015856">
    <property type="entry name" value="ABC_transpr_CbiO/EcfA_su"/>
</dbReference>
<dbReference type="PROSITE" id="PS00211">
    <property type="entry name" value="ABC_TRANSPORTER_1"/>
    <property type="match status" value="2"/>
</dbReference>
<feature type="region of interest" description="Disordered" evidence="11">
    <location>
        <begin position="564"/>
        <end position="600"/>
    </location>
</feature>
<protein>
    <submittedName>
        <fullName evidence="13">Putative ABC transporter ATP-binding protein</fullName>
    </submittedName>
</protein>
<dbReference type="PROSITE" id="PS50893">
    <property type="entry name" value="ABC_TRANSPORTER_2"/>
    <property type="match status" value="2"/>
</dbReference>
<dbReference type="GO" id="GO:0043190">
    <property type="term" value="C:ATP-binding cassette (ABC) transporter complex"/>
    <property type="evidence" value="ECO:0007669"/>
    <property type="project" value="TreeGrafter"/>
</dbReference>
<dbReference type="NCBIfam" id="NF010167">
    <property type="entry name" value="PRK13648.1"/>
    <property type="match status" value="2"/>
</dbReference>
<accession>A0A510IEC7</accession>
<feature type="compositionally biased region" description="Basic and acidic residues" evidence="11">
    <location>
        <begin position="564"/>
        <end position="577"/>
    </location>
</feature>
<evidence type="ECO:0000313" key="14">
    <source>
        <dbReference type="Proteomes" id="UP000315115"/>
    </source>
</evidence>
<dbReference type="Gene3D" id="3.40.50.300">
    <property type="entry name" value="P-loop containing nucleotide triphosphate hydrolases"/>
    <property type="match status" value="2"/>
</dbReference>
<dbReference type="FunFam" id="3.40.50.300:FF:001422">
    <property type="entry name" value="Cobalt ABC transporter ATP-binding protein"/>
    <property type="match status" value="1"/>
</dbReference>
<evidence type="ECO:0000256" key="2">
    <source>
        <dbReference type="ARBA" id="ARBA00005417"/>
    </source>
</evidence>
<name>A0A510IEC7_9VIBR</name>
<evidence type="ECO:0000256" key="9">
    <source>
        <dbReference type="ARBA" id="ARBA00023136"/>
    </source>
</evidence>
<keyword evidence="3" id="KW-0813">Transport</keyword>
<comment type="similarity">
    <text evidence="2">Belongs to the ABC transporter superfamily.</text>
</comment>
<dbReference type="GO" id="GO:0016887">
    <property type="term" value="F:ATP hydrolysis activity"/>
    <property type="evidence" value="ECO:0007669"/>
    <property type="project" value="InterPro"/>
</dbReference>
<keyword evidence="5" id="KW-0677">Repeat</keyword>
<evidence type="ECO:0000256" key="6">
    <source>
        <dbReference type="ARBA" id="ARBA00022741"/>
    </source>
</evidence>
<organism evidence="13 14">
    <name type="scientific">Vibrio rotiferianus</name>
    <dbReference type="NCBI Taxonomy" id="190895"/>
    <lineage>
        <taxon>Bacteria</taxon>
        <taxon>Pseudomonadati</taxon>
        <taxon>Pseudomonadota</taxon>
        <taxon>Gammaproteobacteria</taxon>
        <taxon>Vibrionales</taxon>
        <taxon>Vibrionaceae</taxon>
        <taxon>Vibrio</taxon>
    </lineage>
</organism>
<keyword evidence="9" id="KW-0472">Membrane</keyword>
<dbReference type="InterPro" id="IPR003593">
    <property type="entry name" value="AAA+_ATPase"/>
</dbReference>
<dbReference type="EMBL" id="AP019799">
    <property type="protein sequence ID" value="BBL91781.1"/>
    <property type="molecule type" value="Genomic_DNA"/>
</dbReference>
<dbReference type="PANTHER" id="PTHR43553">
    <property type="entry name" value="HEAVY METAL TRANSPORTER"/>
    <property type="match status" value="1"/>
</dbReference>
<evidence type="ECO:0000259" key="12">
    <source>
        <dbReference type="PROSITE" id="PS50893"/>
    </source>
</evidence>
<evidence type="ECO:0000256" key="7">
    <source>
        <dbReference type="ARBA" id="ARBA00022840"/>
    </source>
</evidence>